<reference evidence="2" key="1">
    <citation type="journal article" date="2016" name="Nat. Genet.">
        <title>A high-quality carrot genome assembly provides new insights into carotenoid accumulation and asterid genome evolution.</title>
        <authorList>
            <person name="Iorizzo M."/>
            <person name="Ellison S."/>
            <person name="Senalik D."/>
            <person name="Zeng P."/>
            <person name="Satapoomin P."/>
            <person name="Huang J."/>
            <person name="Bowman M."/>
            <person name="Iovene M."/>
            <person name="Sanseverino W."/>
            <person name="Cavagnaro P."/>
            <person name="Yildiz M."/>
            <person name="Macko-Podgorni A."/>
            <person name="Moranska E."/>
            <person name="Grzebelus E."/>
            <person name="Grzebelus D."/>
            <person name="Ashrafi H."/>
            <person name="Zheng Z."/>
            <person name="Cheng S."/>
            <person name="Spooner D."/>
            <person name="Van Deynze A."/>
            <person name="Simon P."/>
        </authorList>
    </citation>
    <scope>NUCLEOTIDE SEQUENCE [LARGE SCALE GENOMIC DNA]</scope>
    <source>
        <tissue evidence="2">Leaf</tissue>
    </source>
</reference>
<dbReference type="EMBL" id="LNRQ01000003">
    <property type="protein sequence ID" value="KZN00229.1"/>
    <property type="molecule type" value="Genomic_DNA"/>
</dbReference>
<dbReference type="AlphaFoldDB" id="A0A165ZN02"/>
<evidence type="ECO:0000256" key="1">
    <source>
        <dbReference type="SAM" id="MobiDB-lite"/>
    </source>
</evidence>
<reference evidence="3" key="2">
    <citation type="submission" date="2022-03" db="EMBL/GenBank/DDBJ databases">
        <title>Draft title - Genomic analysis of global carrot germplasm unveils the trajectory of domestication and the origin of high carotenoid orange carrot.</title>
        <authorList>
            <person name="Iorizzo M."/>
            <person name="Ellison S."/>
            <person name="Senalik D."/>
            <person name="Macko-Podgorni A."/>
            <person name="Grzebelus D."/>
            <person name="Bostan H."/>
            <person name="Rolling W."/>
            <person name="Curaba J."/>
            <person name="Simon P."/>
        </authorList>
    </citation>
    <scope>NUCLEOTIDE SEQUENCE</scope>
    <source>
        <tissue evidence="3">Leaf</tissue>
    </source>
</reference>
<gene>
    <name evidence="2" type="ORF">DCAR_008983</name>
    <name evidence="3" type="ORF">DCAR_0310165</name>
</gene>
<accession>A0A165ZN02</accession>
<dbReference type="Gramene" id="KZN00229">
    <property type="protein sequence ID" value="KZN00229"/>
    <property type="gene ID" value="DCAR_008983"/>
</dbReference>
<feature type="region of interest" description="Disordered" evidence="1">
    <location>
        <begin position="35"/>
        <end position="85"/>
    </location>
</feature>
<evidence type="ECO:0000313" key="3">
    <source>
        <dbReference type="EMBL" id="WOG90918.1"/>
    </source>
</evidence>
<sequence length="288" mass="31849">MFLVPHVGPACKLRIEEGRYIGSLLWDPWDGERVAEESDQGIDDATEKEVRSPVPDAESDSDPEDSVPLNKRKLTTKADTSAVTPKRVRRRLVKAHVGPVFADVSGVEPETNRPEEERTRVVADDGEKTVVGIMGEKLKGRQCNVGAPLDVVDESMPPPSRGAPEKGEKGETQLSEREEMLRVVQESVVAIETKEREAVGKFREQLELNSSLEVKLEESAGSLMGVEKTLAEMQKQNDDLRATLDSLPSRDVIISENRRCVVLACERRCGPLFSICMSFVVRVLSPAM</sequence>
<feature type="compositionally biased region" description="Basic and acidic residues" evidence="1">
    <location>
        <begin position="163"/>
        <end position="175"/>
    </location>
</feature>
<keyword evidence="4" id="KW-1185">Reference proteome</keyword>
<evidence type="ECO:0000313" key="2">
    <source>
        <dbReference type="EMBL" id="KZN00229.1"/>
    </source>
</evidence>
<protein>
    <submittedName>
        <fullName evidence="2">Uncharacterized protein</fullName>
    </submittedName>
</protein>
<organism evidence="2">
    <name type="scientific">Daucus carota subsp. sativus</name>
    <name type="common">Carrot</name>
    <dbReference type="NCBI Taxonomy" id="79200"/>
    <lineage>
        <taxon>Eukaryota</taxon>
        <taxon>Viridiplantae</taxon>
        <taxon>Streptophyta</taxon>
        <taxon>Embryophyta</taxon>
        <taxon>Tracheophyta</taxon>
        <taxon>Spermatophyta</taxon>
        <taxon>Magnoliopsida</taxon>
        <taxon>eudicotyledons</taxon>
        <taxon>Gunneridae</taxon>
        <taxon>Pentapetalae</taxon>
        <taxon>asterids</taxon>
        <taxon>campanulids</taxon>
        <taxon>Apiales</taxon>
        <taxon>Apiaceae</taxon>
        <taxon>Apioideae</taxon>
        <taxon>Scandiceae</taxon>
        <taxon>Daucinae</taxon>
        <taxon>Daucus</taxon>
        <taxon>Daucus sect. Daucus</taxon>
    </lineage>
</organism>
<feature type="region of interest" description="Disordered" evidence="1">
    <location>
        <begin position="149"/>
        <end position="175"/>
    </location>
</feature>
<dbReference type="Proteomes" id="UP000077755">
    <property type="component" value="Chromosome 3"/>
</dbReference>
<dbReference type="EMBL" id="CP093345">
    <property type="protein sequence ID" value="WOG90918.1"/>
    <property type="molecule type" value="Genomic_DNA"/>
</dbReference>
<name>A0A165ZN02_DAUCS</name>
<evidence type="ECO:0000313" key="4">
    <source>
        <dbReference type="Proteomes" id="UP000077755"/>
    </source>
</evidence>
<proteinExistence type="predicted"/>